<dbReference type="Pfam" id="PF13304">
    <property type="entry name" value="AAA_21"/>
    <property type="match status" value="1"/>
</dbReference>
<dbReference type="RefSeq" id="WP_015848521.1">
    <property type="nucleotide sequence ID" value="NC_012912.1"/>
</dbReference>
<feature type="domain" description="ATPase AAA-type core" evidence="1">
    <location>
        <begin position="376"/>
        <end position="487"/>
    </location>
</feature>
<accession>C6CR14</accession>
<dbReference type="HOGENOM" id="CLU_034640_0_0_6"/>
<dbReference type="GO" id="GO:0000731">
    <property type="term" value="P:DNA synthesis involved in DNA repair"/>
    <property type="evidence" value="ECO:0007669"/>
    <property type="project" value="TreeGrafter"/>
</dbReference>
<dbReference type="SUPFAM" id="SSF52540">
    <property type="entry name" value="P-loop containing nucleoside triphosphate hydrolases"/>
    <property type="match status" value="1"/>
</dbReference>
<evidence type="ECO:0000313" key="2">
    <source>
        <dbReference type="EMBL" id="ACT09031.1"/>
    </source>
</evidence>
<dbReference type="AlphaFoldDB" id="C6CR14"/>
<gene>
    <name evidence="2" type="ordered locus">Dd1591_4238</name>
</gene>
<dbReference type="GeneID" id="45082254"/>
<dbReference type="GO" id="GO:0016887">
    <property type="term" value="F:ATP hydrolysis activity"/>
    <property type="evidence" value="ECO:0007669"/>
    <property type="project" value="InterPro"/>
</dbReference>
<dbReference type="STRING" id="561229.Dd1591_4238"/>
<dbReference type="NCBIfam" id="TIGR04435">
    <property type="entry name" value="restrict_AAA_1"/>
    <property type="match status" value="1"/>
</dbReference>
<name>C6CR14_DICC1</name>
<sequence>MKLLRLKITDPAGFRSLPCGFEYHFRTEWSLQEELAQPEGFAPFVCAGPNGSGKSNLLEVLAAIFFQLETLRVRRSFLPEALQNTGQDFSPVAFELDYQIRIPAEYRNPGSPEWANVSVWKNPAESVRFLWENQSDFNTDANEAFRGGYADILLPQYVLGYSSGENEILSLPFFKMRFIQFDEYWDALTRKSSYPGHPDTRLAYLDNGFSQAILLCNLLFQDETTLQPFREDVGIEELQEFRIILRHSVPVTHQQLAGFTSGEHELPTEIQDGHFTDSDMVYRDPGTGDYRLNLLHGLEADERTAIVGKLKRCATLHFHDETTDTLILDYRVNDATRQAFRENFDGSALVLFQAFQVLLSLNLYTVSDALKADLYRSTSHYVSETVPTLASDQRIMRFKNVYFTKQGVEKPMLLKELSDGEHQLLHSLGMCLLFRETNSLFLLDEPETHFNPHWRASFITRLRQCLPDSGKAGQEMLLTTHTPFLISDSKPDKVLVFTKDNGAVSISKPTYNTLGASINKITYETFRKQETIGENAQQLLERLIADSMSKTDPHRLARKIMDTIGESIERTLAVHALLKSEDIDKESD</sequence>
<dbReference type="OrthoDB" id="9815944at2"/>
<dbReference type="InterPro" id="IPR003959">
    <property type="entry name" value="ATPase_AAA_core"/>
</dbReference>
<dbReference type="InterPro" id="IPR030974">
    <property type="entry name" value="Restrict_AAA"/>
</dbReference>
<evidence type="ECO:0000313" key="3">
    <source>
        <dbReference type="Proteomes" id="UP000002735"/>
    </source>
</evidence>
<dbReference type="KEGG" id="dze:Dd1591_4238"/>
<dbReference type="PANTHER" id="PTHR32182:SF25">
    <property type="entry name" value="SLR1056 PROTEIN"/>
    <property type="match status" value="1"/>
</dbReference>
<protein>
    <submittedName>
        <fullName evidence="2">ABC transporter</fullName>
    </submittedName>
</protein>
<dbReference type="Proteomes" id="UP000002735">
    <property type="component" value="Chromosome"/>
</dbReference>
<dbReference type="PANTHER" id="PTHR32182">
    <property type="entry name" value="DNA REPLICATION AND REPAIR PROTEIN RECF"/>
    <property type="match status" value="1"/>
</dbReference>
<dbReference type="GO" id="GO:0006302">
    <property type="term" value="P:double-strand break repair"/>
    <property type="evidence" value="ECO:0007669"/>
    <property type="project" value="TreeGrafter"/>
</dbReference>
<reference evidence="2 3" key="1">
    <citation type="submission" date="2009-06" db="EMBL/GenBank/DDBJ databases">
        <title>Complete sequence of Dickeya zeae Ech1591.</title>
        <authorList>
            <consortium name="US DOE Joint Genome Institute"/>
            <person name="Lucas S."/>
            <person name="Copeland A."/>
            <person name="Lapidus A."/>
            <person name="Glavina del Rio T."/>
            <person name="Tice H."/>
            <person name="Bruce D."/>
            <person name="Goodwin L."/>
            <person name="Pitluck S."/>
            <person name="Chertkov O."/>
            <person name="Brettin T."/>
            <person name="Detter J.C."/>
            <person name="Han C."/>
            <person name="Larimer F."/>
            <person name="Land M."/>
            <person name="Hauser L."/>
            <person name="Kyrpides N."/>
            <person name="Ovchinnikova G."/>
            <person name="Balakrishnan V."/>
            <person name="Glasner J."/>
            <person name="Perna N.T."/>
        </authorList>
    </citation>
    <scope>NUCLEOTIDE SEQUENCE [LARGE SCALE GENOMIC DNA]</scope>
    <source>
        <strain evidence="2 3">Ech1591</strain>
    </source>
</reference>
<dbReference type="eggNOG" id="COG3593">
    <property type="taxonomic scope" value="Bacteria"/>
</dbReference>
<dbReference type="Gene3D" id="3.40.50.300">
    <property type="entry name" value="P-loop containing nucleotide triphosphate hydrolases"/>
    <property type="match status" value="1"/>
</dbReference>
<dbReference type="EMBL" id="CP001655">
    <property type="protein sequence ID" value="ACT09031.1"/>
    <property type="molecule type" value="Genomic_DNA"/>
</dbReference>
<proteinExistence type="predicted"/>
<dbReference type="InterPro" id="IPR027417">
    <property type="entry name" value="P-loop_NTPase"/>
</dbReference>
<organism evidence="2 3">
    <name type="scientific">Dickeya chrysanthemi (strain Ech1591)</name>
    <name type="common">Dickeya zeae (strain Ech1591)</name>
    <dbReference type="NCBI Taxonomy" id="561229"/>
    <lineage>
        <taxon>Bacteria</taxon>
        <taxon>Pseudomonadati</taxon>
        <taxon>Pseudomonadota</taxon>
        <taxon>Gammaproteobacteria</taxon>
        <taxon>Enterobacterales</taxon>
        <taxon>Pectobacteriaceae</taxon>
        <taxon>Dickeya</taxon>
    </lineage>
</organism>
<evidence type="ECO:0000259" key="1">
    <source>
        <dbReference type="Pfam" id="PF13304"/>
    </source>
</evidence>
<dbReference type="GO" id="GO:0005524">
    <property type="term" value="F:ATP binding"/>
    <property type="evidence" value="ECO:0007669"/>
    <property type="project" value="InterPro"/>
</dbReference>